<feature type="domain" description="DUF6594" evidence="2">
    <location>
        <begin position="20"/>
        <end position="88"/>
    </location>
</feature>
<dbReference type="Pfam" id="PF20237">
    <property type="entry name" value="DUF6594"/>
    <property type="match status" value="1"/>
</dbReference>
<reference evidence="3" key="1">
    <citation type="submission" date="2021-10" db="EMBL/GenBank/DDBJ databases">
        <authorList>
            <person name="Piombo E."/>
        </authorList>
    </citation>
    <scope>NUCLEOTIDE SEQUENCE</scope>
</reference>
<organism evidence="3 4">
    <name type="scientific">Clonostachys byssicola</name>
    <dbReference type="NCBI Taxonomy" id="160290"/>
    <lineage>
        <taxon>Eukaryota</taxon>
        <taxon>Fungi</taxon>
        <taxon>Dikarya</taxon>
        <taxon>Ascomycota</taxon>
        <taxon>Pezizomycotina</taxon>
        <taxon>Sordariomycetes</taxon>
        <taxon>Hypocreomycetidae</taxon>
        <taxon>Hypocreales</taxon>
        <taxon>Bionectriaceae</taxon>
        <taxon>Clonostachys</taxon>
    </lineage>
</organism>
<proteinExistence type="predicted"/>
<accession>A0A9N9U5C8</accession>
<dbReference type="OrthoDB" id="5342093at2759"/>
<dbReference type="EMBL" id="CABFNO020001331">
    <property type="protein sequence ID" value="CAG9982110.1"/>
    <property type="molecule type" value="Genomic_DNA"/>
</dbReference>
<evidence type="ECO:0000313" key="4">
    <source>
        <dbReference type="Proteomes" id="UP000754883"/>
    </source>
</evidence>
<evidence type="ECO:0000259" key="2">
    <source>
        <dbReference type="Pfam" id="PF20237"/>
    </source>
</evidence>
<dbReference type="InterPro" id="IPR046529">
    <property type="entry name" value="DUF6594"/>
</dbReference>
<evidence type="ECO:0000256" key="1">
    <source>
        <dbReference type="SAM" id="MobiDB-lite"/>
    </source>
</evidence>
<comment type="caution">
    <text evidence="3">The sequence shown here is derived from an EMBL/GenBank/DDBJ whole genome shotgun (WGS) entry which is preliminary data.</text>
</comment>
<sequence>MATDEEQANINVHYITGFGELASLIASDEDQTTAVYKRFDKLAARDLLYYECELLELEALQNQYDREDALDARKPDNADNLQWRIRTNARDWVSFKHRAAQEAEANDKSDERWKKRMDLAMEVRGSPPAELDAPHASSTV</sequence>
<dbReference type="AlphaFoldDB" id="A0A9N9U5C8"/>
<feature type="region of interest" description="Disordered" evidence="1">
    <location>
        <begin position="100"/>
        <end position="140"/>
    </location>
</feature>
<feature type="compositionally biased region" description="Basic and acidic residues" evidence="1">
    <location>
        <begin position="100"/>
        <end position="121"/>
    </location>
</feature>
<keyword evidence="4" id="KW-1185">Reference proteome</keyword>
<evidence type="ECO:0000313" key="3">
    <source>
        <dbReference type="EMBL" id="CAG9982110.1"/>
    </source>
</evidence>
<name>A0A9N9U5C8_9HYPO</name>
<dbReference type="Proteomes" id="UP000754883">
    <property type="component" value="Unassembled WGS sequence"/>
</dbReference>
<gene>
    <name evidence="3" type="ORF">CBYS24578_00018663</name>
</gene>
<protein>
    <recommendedName>
        <fullName evidence="2">DUF6594 domain-containing protein</fullName>
    </recommendedName>
</protein>